<evidence type="ECO:0000313" key="2">
    <source>
        <dbReference type="Proteomes" id="UP001420932"/>
    </source>
</evidence>
<dbReference type="Proteomes" id="UP001420932">
    <property type="component" value="Unassembled WGS sequence"/>
</dbReference>
<reference evidence="1 2" key="1">
    <citation type="submission" date="2024-01" db="EMBL/GenBank/DDBJ databases">
        <title>Genome assemblies of Stephania.</title>
        <authorList>
            <person name="Yang L."/>
        </authorList>
    </citation>
    <scope>NUCLEOTIDE SEQUENCE [LARGE SCALE GENOMIC DNA]</scope>
    <source>
        <strain evidence="1">YNDBR</strain>
        <tissue evidence="1">Leaf</tissue>
    </source>
</reference>
<keyword evidence="2" id="KW-1185">Reference proteome</keyword>
<accession>A0AAP0ERK7</accession>
<evidence type="ECO:0000313" key="1">
    <source>
        <dbReference type="EMBL" id="KAK9098346.1"/>
    </source>
</evidence>
<protein>
    <submittedName>
        <fullName evidence="1">Uncharacterized protein</fullName>
    </submittedName>
</protein>
<name>A0AAP0ERK7_9MAGN</name>
<comment type="caution">
    <text evidence="1">The sequence shown here is derived from an EMBL/GenBank/DDBJ whole genome shotgun (WGS) entry which is preliminary data.</text>
</comment>
<proteinExistence type="predicted"/>
<dbReference type="AlphaFoldDB" id="A0AAP0ERK7"/>
<dbReference type="EMBL" id="JBBNAF010000011">
    <property type="protein sequence ID" value="KAK9098346.1"/>
    <property type="molecule type" value="Genomic_DNA"/>
</dbReference>
<sequence length="108" mass="12391">MEELVYIGEDYKLHDNTWISDYTLELNTNEMEGWDDFYRVYNRTPTWYQSVEANARESSITTVETGSVKPALATMKAVTMTHDHVAAATVSAGMVEKSRQNDDLQRLH</sequence>
<organism evidence="1 2">
    <name type="scientific">Stephania yunnanensis</name>
    <dbReference type="NCBI Taxonomy" id="152371"/>
    <lineage>
        <taxon>Eukaryota</taxon>
        <taxon>Viridiplantae</taxon>
        <taxon>Streptophyta</taxon>
        <taxon>Embryophyta</taxon>
        <taxon>Tracheophyta</taxon>
        <taxon>Spermatophyta</taxon>
        <taxon>Magnoliopsida</taxon>
        <taxon>Ranunculales</taxon>
        <taxon>Menispermaceae</taxon>
        <taxon>Menispermoideae</taxon>
        <taxon>Cissampelideae</taxon>
        <taxon>Stephania</taxon>
    </lineage>
</organism>
<gene>
    <name evidence="1" type="ORF">Syun_025391</name>
</gene>